<comment type="caution">
    <text evidence="5">The sequence shown here is derived from an EMBL/GenBank/DDBJ whole genome shotgun (WGS) entry which is preliminary data.</text>
</comment>
<dbReference type="PROSITE" id="PS51891">
    <property type="entry name" value="CENP_V_GFA"/>
    <property type="match status" value="1"/>
</dbReference>
<sequence length="131" mass="14317">MTSPMTTIHGGCHCGAVRYRAELSEPLEALRCNCSICAACGFVHLIVAARNFTLLTDPAALSEYRFNSGVARHLFCAQCGIKSYYVPRSNPDGISLNLNCIEERGQLDVRISDFDGQNWEAHAASLQHLSA</sequence>
<dbReference type="SUPFAM" id="SSF51316">
    <property type="entry name" value="Mss4-like"/>
    <property type="match status" value="1"/>
</dbReference>
<evidence type="ECO:0000259" key="4">
    <source>
        <dbReference type="PROSITE" id="PS51891"/>
    </source>
</evidence>
<dbReference type="InterPro" id="IPR052355">
    <property type="entry name" value="CENP-V-like"/>
</dbReference>
<evidence type="ECO:0000256" key="3">
    <source>
        <dbReference type="ARBA" id="ARBA00022833"/>
    </source>
</evidence>
<gene>
    <name evidence="5" type="ORF">ATO7_14508</name>
</gene>
<reference evidence="5 6" key="1">
    <citation type="submission" date="2013-04" db="EMBL/GenBank/DDBJ databases">
        <title>Oceanococcus atlanticus 22II-S10r2 Genome Sequencing.</title>
        <authorList>
            <person name="Lai Q."/>
            <person name="Li G."/>
            <person name="Shao Z."/>
        </authorList>
    </citation>
    <scope>NUCLEOTIDE SEQUENCE [LARGE SCALE GENOMIC DNA]</scope>
    <source>
        <strain evidence="5 6">22II-S10r2</strain>
    </source>
</reference>
<dbReference type="Pfam" id="PF04828">
    <property type="entry name" value="GFA"/>
    <property type="match status" value="1"/>
</dbReference>
<organism evidence="5 6">
    <name type="scientific">Oceanococcus atlanticus</name>
    <dbReference type="NCBI Taxonomy" id="1317117"/>
    <lineage>
        <taxon>Bacteria</taxon>
        <taxon>Pseudomonadati</taxon>
        <taxon>Pseudomonadota</taxon>
        <taxon>Gammaproteobacteria</taxon>
        <taxon>Chromatiales</taxon>
        <taxon>Oceanococcaceae</taxon>
        <taxon>Oceanococcus</taxon>
    </lineage>
</organism>
<dbReference type="Gene3D" id="2.170.150.70">
    <property type="match status" value="1"/>
</dbReference>
<dbReference type="AlphaFoldDB" id="A0A1Y1SBR9"/>
<accession>A0A1Y1SBR9</accession>
<dbReference type="InterPro" id="IPR011057">
    <property type="entry name" value="Mss4-like_sf"/>
</dbReference>
<dbReference type="InterPro" id="IPR006913">
    <property type="entry name" value="CENP-V/GFA"/>
</dbReference>
<evidence type="ECO:0000313" key="6">
    <source>
        <dbReference type="Proteomes" id="UP000192342"/>
    </source>
</evidence>
<keyword evidence="3" id="KW-0862">Zinc</keyword>
<dbReference type="EMBL" id="AQQV01000004">
    <property type="protein sequence ID" value="ORE85442.1"/>
    <property type="molecule type" value="Genomic_DNA"/>
</dbReference>
<evidence type="ECO:0000313" key="5">
    <source>
        <dbReference type="EMBL" id="ORE85442.1"/>
    </source>
</evidence>
<protein>
    <recommendedName>
        <fullName evidence="4">CENP-V/GFA domain-containing protein</fullName>
    </recommendedName>
</protein>
<keyword evidence="6" id="KW-1185">Reference proteome</keyword>
<keyword evidence="2" id="KW-0479">Metal-binding</keyword>
<evidence type="ECO:0000256" key="1">
    <source>
        <dbReference type="ARBA" id="ARBA00005495"/>
    </source>
</evidence>
<evidence type="ECO:0000256" key="2">
    <source>
        <dbReference type="ARBA" id="ARBA00022723"/>
    </source>
</evidence>
<proteinExistence type="inferred from homology"/>
<dbReference type="GO" id="GO:0046872">
    <property type="term" value="F:metal ion binding"/>
    <property type="evidence" value="ECO:0007669"/>
    <property type="project" value="UniProtKB-KW"/>
</dbReference>
<name>A0A1Y1SBR9_9GAMM</name>
<comment type="similarity">
    <text evidence="1">Belongs to the Gfa family.</text>
</comment>
<dbReference type="GO" id="GO:0016846">
    <property type="term" value="F:carbon-sulfur lyase activity"/>
    <property type="evidence" value="ECO:0007669"/>
    <property type="project" value="InterPro"/>
</dbReference>
<feature type="domain" description="CENP-V/GFA" evidence="4">
    <location>
        <begin position="8"/>
        <end position="120"/>
    </location>
</feature>
<dbReference type="Proteomes" id="UP000192342">
    <property type="component" value="Unassembled WGS sequence"/>
</dbReference>
<dbReference type="PANTHER" id="PTHR28620:SF1">
    <property type="entry name" value="CENP-V_GFA DOMAIN-CONTAINING PROTEIN"/>
    <property type="match status" value="1"/>
</dbReference>
<dbReference type="PANTHER" id="PTHR28620">
    <property type="entry name" value="CENTROMERE PROTEIN V"/>
    <property type="match status" value="1"/>
</dbReference>
<dbReference type="STRING" id="1317117.ATO7_14508"/>
<dbReference type="OrthoDB" id="4188830at2"/>